<feature type="compositionally biased region" description="Low complexity" evidence="1">
    <location>
        <begin position="188"/>
        <end position="207"/>
    </location>
</feature>
<accession>A0A8J5IC70</accession>
<proteinExistence type="predicted"/>
<reference evidence="2" key="1">
    <citation type="submission" date="2021-01" db="EMBL/GenBank/DDBJ databases">
        <title>Phytophthora aleatoria, a newly-described species from Pinus radiata is distinct from Phytophthora cactorum isolates based on comparative genomics.</title>
        <authorList>
            <person name="Mcdougal R."/>
            <person name="Panda P."/>
            <person name="Williams N."/>
            <person name="Studholme D.J."/>
        </authorList>
    </citation>
    <scope>NUCLEOTIDE SEQUENCE</scope>
    <source>
        <strain evidence="2">NZFS 4037</strain>
    </source>
</reference>
<dbReference type="Proteomes" id="UP000709295">
    <property type="component" value="Unassembled WGS sequence"/>
</dbReference>
<dbReference type="AlphaFoldDB" id="A0A8J5IC70"/>
<sequence length="485" mass="52456">AAARVSPKATEHRLSRESFKQVLGEVNADVSERVFAVLTPQIATVARVTAGPRLSSPVRGIRSMFQRFQETRNLTEVVAPVIPEPIDLENAAEQEEILRRESLQLASSAASRDLEQTKKDVCRLRELDQQAARSSFRSSLQIELENADDGEVLSLLNAVALIPSSDDESDEGSVLQLVVSPVPPTKTSSESLQSSESSAKPPAASEPLVVIDSPGEVVPEVSASLSVDVDEVRKSPASTHDQGPGHNFVDDVESDAESTSTLVFASGDESKANTPTDSAVLPSVARGSSVETYSVAVDDSPPGESAAQDEAAISTNKMPPLVRFSKQVVKWAVPFLTPTFSRQGAFKVLGPDPELSAANSPRAIKLFLAAGYRILEEDDTLSPTLKAQIKQGPDEAKAAWEGYAAALGARYGEIISETLFERSMPGYWFEYLTWIPASLNLLSYKCLPLLPLLLVLRQLPLMTLLRTPVNRRSLTMLIFFDSSPE</sequence>
<gene>
    <name evidence="2" type="ORF">JG688_00014227</name>
</gene>
<comment type="caution">
    <text evidence="2">The sequence shown here is derived from an EMBL/GenBank/DDBJ whole genome shotgun (WGS) entry which is preliminary data.</text>
</comment>
<evidence type="ECO:0000313" key="3">
    <source>
        <dbReference type="Proteomes" id="UP000709295"/>
    </source>
</evidence>
<feature type="non-terminal residue" evidence="2">
    <location>
        <position position="1"/>
    </location>
</feature>
<dbReference type="EMBL" id="JAENGY010001321">
    <property type="protein sequence ID" value="KAG6950302.1"/>
    <property type="molecule type" value="Genomic_DNA"/>
</dbReference>
<protein>
    <submittedName>
        <fullName evidence="2">Uncharacterized protein</fullName>
    </submittedName>
</protein>
<organism evidence="2 3">
    <name type="scientific">Phytophthora aleatoria</name>
    <dbReference type="NCBI Taxonomy" id="2496075"/>
    <lineage>
        <taxon>Eukaryota</taxon>
        <taxon>Sar</taxon>
        <taxon>Stramenopiles</taxon>
        <taxon>Oomycota</taxon>
        <taxon>Peronosporomycetes</taxon>
        <taxon>Peronosporales</taxon>
        <taxon>Peronosporaceae</taxon>
        <taxon>Phytophthora</taxon>
    </lineage>
</organism>
<evidence type="ECO:0000313" key="2">
    <source>
        <dbReference type="EMBL" id="KAG6950302.1"/>
    </source>
</evidence>
<evidence type="ECO:0000256" key="1">
    <source>
        <dbReference type="SAM" id="MobiDB-lite"/>
    </source>
</evidence>
<name>A0A8J5IC70_9STRA</name>
<feature type="region of interest" description="Disordered" evidence="1">
    <location>
        <begin position="181"/>
        <end position="207"/>
    </location>
</feature>
<keyword evidence="3" id="KW-1185">Reference proteome</keyword>
<feature type="region of interest" description="Disordered" evidence="1">
    <location>
        <begin position="232"/>
        <end position="285"/>
    </location>
</feature>